<sequence>MALVINLRSDWWLSLYEFTRILHHKLGDSLIMVIGSQNGEPILNDTNTLVVVRSIDDNVKLSAAEAALKVNDKFKNTISYMITTEDDKETISKFIHISPEDWSDYEDALREFKQLLKENLGDELTSIIALPKGIFINESNVLVIVNEIKNDVRLKVAKAALEVNDKFKSTISYMIVDKGDHDIISKFREIGQVN</sequence>
<evidence type="ECO:0000313" key="1">
    <source>
        <dbReference type="EMBL" id="ABW02378.1"/>
    </source>
</evidence>
<dbReference type="STRING" id="397948.Cmaq_1555"/>
<dbReference type="KEGG" id="cma:Cmaq_1555"/>
<keyword evidence="2" id="KW-1185">Reference proteome</keyword>
<gene>
    <name evidence="1" type="ordered locus">Cmaq_1555</name>
</gene>
<evidence type="ECO:0000313" key="2">
    <source>
        <dbReference type="Proteomes" id="UP000001137"/>
    </source>
</evidence>
<dbReference type="EMBL" id="CP000852">
    <property type="protein sequence ID" value="ABW02378.1"/>
    <property type="molecule type" value="Genomic_DNA"/>
</dbReference>
<proteinExistence type="predicted"/>
<dbReference type="AlphaFoldDB" id="A8M9F9"/>
<dbReference type="Proteomes" id="UP000001137">
    <property type="component" value="Chromosome"/>
</dbReference>
<organism evidence="1 2">
    <name type="scientific">Caldivirga maquilingensis (strain ATCC 700844 / DSM 13496 / JCM 10307 / IC-167)</name>
    <dbReference type="NCBI Taxonomy" id="397948"/>
    <lineage>
        <taxon>Archaea</taxon>
        <taxon>Thermoproteota</taxon>
        <taxon>Thermoprotei</taxon>
        <taxon>Thermoproteales</taxon>
        <taxon>Thermoproteaceae</taxon>
        <taxon>Caldivirga</taxon>
    </lineage>
</organism>
<protein>
    <submittedName>
        <fullName evidence="1">Uncharacterized protein</fullName>
    </submittedName>
</protein>
<name>A8M9F9_CALMQ</name>
<dbReference type="HOGENOM" id="CLU_1399683_0_0_2"/>
<accession>A8M9F9</accession>
<dbReference type="eggNOG" id="arCOG06019">
    <property type="taxonomic scope" value="Archaea"/>
</dbReference>
<reference evidence="1 2" key="1">
    <citation type="submission" date="2007-10" db="EMBL/GenBank/DDBJ databases">
        <title>Complete sequence of Caldivirga maquilingensis IC-167.</title>
        <authorList>
            <consortium name="US DOE Joint Genome Institute"/>
            <person name="Copeland A."/>
            <person name="Lucas S."/>
            <person name="Lapidus A."/>
            <person name="Barry K."/>
            <person name="Glavina del Rio T."/>
            <person name="Dalin E."/>
            <person name="Tice H."/>
            <person name="Pitluck S."/>
            <person name="Saunders E."/>
            <person name="Brettin T."/>
            <person name="Bruce D."/>
            <person name="Detter J.C."/>
            <person name="Han C."/>
            <person name="Schmutz J."/>
            <person name="Larimer F."/>
            <person name="Land M."/>
            <person name="Hauser L."/>
            <person name="Kyrpides N."/>
            <person name="Ivanova N."/>
            <person name="Biddle J.F."/>
            <person name="Zhang Z."/>
            <person name="Fitz-Gibbon S.T."/>
            <person name="Lowe T.M."/>
            <person name="Saltikov C."/>
            <person name="House C.H."/>
            <person name="Richardson P."/>
        </authorList>
    </citation>
    <scope>NUCLEOTIDE SEQUENCE [LARGE SCALE GENOMIC DNA]</scope>
    <source>
        <strain evidence="2">ATCC 700844 / DSM 13496 / JCM 10307 / IC-167</strain>
    </source>
</reference>